<dbReference type="AlphaFoldDB" id="A0A6A6YJD3"/>
<dbReference type="GO" id="GO:0000140">
    <property type="term" value="F:acylglycerone-phosphate reductase (NADP+) activity"/>
    <property type="evidence" value="ECO:0007669"/>
    <property type="project" value="TreeGrafter"/>
</dbReference>
<dbReference type="PANTHER" id="PTHR44169:SF6">
    <property type="entry name" value="NADPH-DEPENDENT 1-ACYLDIHYDROXYACETONE PHOSPHATE REDUCTASE"/>
    <property type="match status" value="1"/>
</dbReference>
<organism evidence="5">
    <name type="scientific">Mytilinidion resinicola</name>
    <dbReference type="NCBI Taxonomy" id="574789"/>
    <lineage>
        <taxon>Eukaryota</taxon>
        <taxon>Fungi</taxon>
        <taxon>Dikarya</taxon>
        <taxon>Ascomycota</taxon>
        <taxon>Pezizomycotina</taxon>
        <taxon>Dothideomycetes</taxon>
        <taxon>Pleosporomycetidae</taxon>
        <taxon>Mytilinidiales</taxon>
        <taxon>Mytilinidiaceae</taxon>
        <taxon>Mytilinidion</taxon>
    </lineage>
</organism>
<accession>A0A6A6YJD3</accession>
<dbReference type="GO" id="GO:0019433">
    <property type="term" value="P:triglyceride catabolic process"/>
    <property type="evidence" value="ECO:0007669"/>
    <property type="project" value="TreeGrafter"/>
</dbReference>
<dbReference type="PRINTS" id="PR00081">
    <property type="entry name" value="GDHRDH"/>
</dbReference>
<dbReference type="Proteomes" id="UP000504636">
    <property type="component" value="Unplaced"/>
</dbReference>
<dbReference type="GO" id="GO:0005811">
    <property type="term" value="C:lipid droplet"/>
    <property type="evidence" value="ECO:0007669"/>
    <property type="project" value="TreeGrafter"/>
</dbReference>
<dbReference type="SUPFAM" id="SSF51735">
    <property type="entry name" value="NAD(P)-binding Rossmann-fold domains"/>
    <property type="match status" value="1"/>
</dbReference>
<evidence type="ECO:0000256" key="4">
    <source>
        <dbReference type="RuleBase" id="RU000363"/>
    </source>
</evidence>
<dbReference type="Pfam" id="PF00106">
    <property type="entry name" value="adh_short"/>
    <property type="match status" value="1"/>
</dbReference>
<keyword evidence="3" id="KW-0560">Oxidoreductase</keyword>
<dbReference type="GeneID" id="54463812"/>
<evidence type="ECO:0000313" key="6">
    <source>
        <dbReference type="Proteomes" id="UP000504636"/>
    </source>
</evidence>
<proteinExistence type="inferred from homology"/>
<dbReference type="InterPro" id="IPR036291">
    <property type="entry name" value="NAD(P)-bd_dom_sf"/>
</dbReference>
<reference evidence="7" key="3">
    <citation type="submission" date="2025-04" db="UniProtKB">
        <authorList>
            <consortium name="RefSeq"/>
        </authorList>
    </citation>
    <scope>IDENTIFICATION</scope>
    <source>
        <strain evidence="7">CBS 304.34</strain>
    </source>
</reference>
<dbReference type="PROSITE" id="PS00061">
    <property type="entry name" value="ADH_SHORT"/>
    <property type="match status" value="1"/>
</dbReference>
<evidence type="ECO:0000256" key="2">
    <source>
        <dbReference type="ARBA" id="ARBA00022857"/>
    </source>
</evidence>
<dbReference type="Gene3D" id="3.40.50.720">
    <property type="entry name" value="NAD(P)-binding Rossmann-like Domain"/>
    <property type="match status" value="1"/>
</dbReference>
<dbReference type="PRINTS" id="PR00080">
    <property type="entry name" value="SDRFAMILY"/>
</dbReference>
<dbReference type="GO" id="GO:0004806">
    <property type="term" value="F:triacylglycerol lipase activity"/>
    <property type="evidence" value="ECO:0007669"/>
    <property type="project" value="TreeGrafter"/>
</dbReference>
<reference evidence="5 7" key="1">
    <citation type="journal article" date="2020" name="Stud. Mycol.">
        <title>101 Dothideomycetes genomes: a test case for predicting lifestyles and emergence of pathogens.</title>
        <authorList>
            <person name="Haridas S."/>
            <person name="Albert R."/>
            <person name="Binder M."/>
            <person name="Bloem J."/>
            <person name="Labutti K."/>
            <person name="Salamov A."/>
            <person name="Andreopoulos B."/>
            <person name="Baker S."/>
            <person name="Barry K."/>
            <person name="Bills G."/>
            <person name="Bluhm B."/>
            <person name="Cannon C."/>
            <person name="Castanera R."/>
            <person name="Culley D."/>
            <person name="Daum C."/>
            <person name="Ezra D."/>
            <person name="Gonzalez J."/>
            <person name="Henrissat B."/>
            <person name="Kuo A."/>
            <person name="Liang C."/>
            <person name="Lipzen A."/>
            <person name="Lutzoni F."/>
            <person name="Magnuson J."/>
            <person name="Mondo S."/>
            <person name="Nolan M."/>
            <person name="Ohm R."/>
            <person name="Pangilinan J."/>
            <person name="Park H.-J."/>
            <person name="Ramirez L."/>
            <person name="Alfaro M."/>
            <person name="Sun H."/>
            <person name="Tritt A."/>
            <person name="Yoshinaga Y."/>
            <person name="Zwiers L.-H."/>
            <person name="Turgeon B."/>
            <person name="Goodwin S."/>
            <person name="Spatafora J."/>
            <person name="Crous P."/>
            <person name="Grigoriev I."/>
        </authorList>
    </citation>
    <scope>NUCLEOTIDE SEQUENCE</scope>
    <source>
        <strain evidence="5 7">CBS 304.34</strain>
    </source>
</reference>
<dbReference type="GO" id="GO:0006654">
    <property type="term" value="P:phosphatidic acid biosynthetic process"/>
    <property type="evidence" value="ECO:0007669"/>
    <property type="project" value="TreeGrafter"/>
</dbReference>
<evidence type="ECO:0000256" key="3">
    <source>
        <dbReference type="ARBA" id="ARBA00023002"/>
    </source>
</evidence>
<gene>
    <name evidence="5 7" type="ORF">BDZ99DRAFT_488631</name>
</gene>
<evidence type="ECO:0000313" key="5">
    <source>
        <dbReference type="EMBL" id="KAF2808679.1"/>
    </source>
</evidence>
<dbReference type="CDD" id="cd05374">
    <property type="entry name" value="17beta-HSD-like_SDR_c"/>
    <property type="match status" value="1"/>
</dbReference>
<dbReference type="InterPro" id="IPR020904">
    <property type="entry name" value="Sc_DH/Rdtase_CS"/>
</dbReference>
<dbReference type="FunFam" id="3.40.50.720:FF:000261">
    <property type="entry name" value="NADPH-dependent 1-acyldihydroxyacetone phosphate reductase"/>
    <property type="match status" value="1"/>
</dbReference>
<protein>
    <submittedName>
        <fullName evidence="5 7">Short chain dehydrogenase/reductase</fullName>
    </submittedName>
</protein>
<dbReference type="GO" id="GO:0005783">
    <property type="term" value="C:endoplasmic reticulum"/>
    <property type="evidence" value="ECO:0007669"/>
    <property type="project" value="TreeGrafter"/>
</dbReference>
<keyword evidence="2" id="KW-0521">NADP</keyword>
<dbReference type="EMBL" id="MU003702">
    <property type="protein sequence ID" value="KAF2808679.1"/>
    <property type="molecule type" value="Genomic_DNA"/>
</dbReference>
<keyword evidence="6" id="KW-1185">Reference proteome</keyword>
<comment type="similarity">
    <text evidence="1 4">Belongs to the short-chain dehydrogenases/reductases (SDR) family.</text>
</comment>
<dbReference type="OrthoDB" id="2102561at2759"/>
<evidence type="ECO:0000256" key="1">
    <source>
        <dbReference type="ARBA" id="ARBA00006484"/>
    </source>
</evidence>
<dbReference type="RefSeq" id="XP_033575643.1">
    <property type="nucleotide sequence ID" value="XM_033722919.1"/>
</dbReference>
<dbReference type="PANTHER" id="PTHR44169">
    <property type="entry name" value="NADPH-DEPENDENT 1-ACYLDIHYDROXYACETONE PHOSPHATE REDUCTASE"/>
    <property type="match status" value="1"/>
</dbReference>
<name>A0A6A6YJD3_9PEZI</name>
<evidence type="ECO:0000313" key="7">
    <source>
        <dbReference type="RefSeq" id="XP_033575643.1"/>
    </source>
</evidence>
<dbReference type="InterPro" id="IPR002347">
    <property type="entry name" value="SDR_fam"/>
</dbReference>
<reference evidence="7" key="2">
    <citation type="submission" date="2020-04" db="EMBL/GenBank/DDBJ databases">
        <authorList>
            <consortium name="NCBI Genome Project"/>
        </authorList>
    </citation>
    <scope>NUCLEOTIDE SEQUENCE</scope>
    <source>
        <strain evidence="7">CBS 304.34</strain>
    </source>
</reference>
<sequence>MSKVQKTVLITGILSKSCSAGGIGHALAREFASKGLRVFATARNASTISELRTQGIETLSLVVDDEESVKACKKEVEALTGGKLDILVNNAGRNYTVPALDVDFGEVRATFEVNLFAVMRICQEFAPLLIEAKGTIVQIGSLAGVMPYVFGSTYNASKAALHAYSNTLRIELAPFGVKVVTIVTGGVKSNIARTERTLPDGSYYIPINAEYQRRLTHSQEAGMPTEAYAKDVVSHVLTSNPSRWVWAGNASWMIWFVQRFLPLGIVMDFVFTRMFNLWKLKDTAASKKTT</sequence>